<keyword evidence="4" id="KW-0456">Lyase</keyword>
<reference evidence="8" key="1">
    <citation type="journal article" date="2019" name="Int. J. Syst. Evol. Microbiol.">
        <title>The Global Catalogue of Microorganisms (GCM) 10K type strain sequencing project: providing services to taxonomists for standard genome sequencing and annotation.</title>
        <authorList>
            <consortium name="The Broad Institute Genomics Platform"/>
            <consortium name="The Broad Institute Genome Sequencing Center for Infectious Disease"/>
            <person name="Wu L."/>
            <person name="Ma J."/>
        </authorList>
    </citation>
    <scope>NUCLEOTIDE SEQUENCE [LARGE SCALE GENOMIC DNA]</scope>
    <source>
        <strain evidence="8">KACC 11904</strain>
    </source>
</reference>
<keyword evidence="7" id="KW-0808">Transferase</keyword>
<dbReference type="PANTHER" id="PTHR43525">
    <property type="entry name" value="PROTEIN MALY"/>
    <property type="match status" value="1"/>
</dbReference>
<name>A0ABW0KDQ0_9BACL</name>
<evidence type="ECO:0000256" key="1">
    <source>
        <dbReference type="ARBA" id="ARBA00001933"/>
    </source>
</evidence>
<dbReference type="PANTHER" id="PTHR43525:SF1">
    <property type="entry name" value="PROTEIN MALY"/>
    <property type="match status" value="1"/>
</dbReference>
<keyword evidence="8" id="KW-1185">Reference proteome</keyword>
<dbReference type="InterPro" id="IPR027619">
    <property type="entry name" value="C-S_lyase_PatB-like"/>
</dbReference>
<evidence type="ECO:0000313" key="7">
    <source>
        <dbReference type="EMBL" id="MFC5451212.1"/>
    </source>
</evidence>
<keyword evidence="7" id="KW-0032">Aminotransferase</keyword>
<evidence type="ECO:0000256" key="5">
    <source>
        <dbReference type="ARBA" id="ARBA00037974"/>
    </source>
</evidence>
<evidence type="ECO:0000256" key="2">
    <source>
        <dbReference type="ARBA" id="ARBA00012224"/>
    </source>
</evidence>
<dbReference type="InterPro" id="IPR015421">
    <property type="entry name" value="PyrdxlP-dep_Trfase_major"/>
</dbReference>
<dbReference type="InterPro" id="IPR015422">
    <property type="entry name" value="PyrdxlP-dep_Trfase_small"/>
</dbReference>
<evidence type="ECO:0000313" key="8">
    <source>
        <dbReference type="Proteomes" id="UP001596044"/>
    </source>
</evidence>
<protein>
    <recommendedName>
        <fullName evidence="2">cysteine-S-conjugate beta-lyase</fullName>
        <ecNumber evidence="2">4.4.1.13</ecNumber>
    </recommendedName>
</protein>
<dbReference type="InterPro" id="IPR015424">
    <property type="entry name" value="PyrdxlP-dep_Trfase"/>
</dbReference>
<dbReference type="NCBIfam" id="TIGR04350">
    <property type="entry name" value="C_S_lyase_PatB"/>
    <property type="match status" value="1"/>
</dbReference>
<organism evidence="7 8">
    <name type="scientific">Paenibacillus aestuarii</name>
    <dbReference type="NCBI Taxonomy" id="516965"/>
    <lineage>
        <taxon>Bacteria</taxon>
        <taxon>Bacillati</taxon>
        <taxon>Bacillota</taxon>
        <taxon>Bacilli</taxon>
        <taxon>Bacillales</taxon>
        <taxon>Paenibacillaceae</taxon>
        <taxon>Paenibacillus</taxon>
    </lineage>
</organism>
<sequence length="395" mass="44434">MKYNFDTVIRREGTNSVKWDPAILKKIFGIEGDNILPLWVADMDFAVPQSVTDALQKRVEHGIFGYCAPLDDYYSALAWWQQVRHNWTIKQEWVTITPGIVPALNFIIRALTDEEDQIIIQQPVYHPFHSTVTTNNRVVVNNPLIWENGTYVIDYDHLESLAKQPKTKMMILCSPHNPLGIVWSYEQLHRLGEICSRNGVIVVADEIHNDLILPGNLHTTYARLGEEFADHAVICTAPSKTFNLAGLQTSNLIIPNKSLKEKIDSEFKKSSISGANLFGIVATTAAYTPEGAEWLDQLLGYLDANADFIQAFVQDKMPGVTYVKPEATYLAWLDFRKSDIDIEQLDSRIKEAKVLLNSGASFGAGGEGFMRLNFACSRTILEEALMRLANMLALK</sequence>
<dbReference type="Gene3D" id="3.40.640.10">
    <property type="entry name" value="Type I PLP-dependent aspartate aminotransferase-like (Major domain)"/>
    <property type="match status" value="1"/>
</dbReference>
<dbReference type="RefSeq" id="WP_270878000.1">
    <property type="nucleotide sequence ID" value="NZ_JAQFVF010000015.1"/>
</dbReference>
<feature type="domain" description="Aminotransferase class I/classII large" evidence="6">
    <location>
        <begin position="36"/>
        <end position="388"/>
    </location>
</feature>
<comment type="cofactor">
    <cofactor evidence="1">
        <name>pyridoxal 5'-phosphate</name>
        <dbReference type="ChEBI" id="CHEBI:597326"/>
    </cofactor>
</comment>
<dbReference type="InterPro" id="IPR051798">
    <property type="entry name" value="Class-II_PLP-Dep_Aminotrans"/>
</dbReference>
<dbReference type="EMBL" id="JBHSMJ010000031">
    <property type="protein sequence ID" value="MFC5451212.1"/>
    <property type="molecule type" value="Genomic_DNA"/>
</dbReference>
<evidence type="ECO:0000256" key="4">
    <source>
        <dbReference type="ARBA" id="ARBA00023239"/>
    </source>
</evidence>
<comment type="caution">
    <text evidence="7">The sequence shown here is derived from an EMBL/GenBank/DDBJ whole genome shotgun (WGS) entry which is preliminary data.</text>
</comment>
<gene>
    <name evidence="7" type="ORF">ACFPOG_23535</name>
</gene>
<evidence type="ECO:0000256" key="3">
    <source>
        <dbReference type="ARBA" id="ARBA00022898"/>
    </source>
</evidence>
<dbReference type="EC" id="4.4.1.13" evidence="2"/>
<proteinExistence type="inferred from homology"/>
<evidence type="ECO:0000259" key="6">
    <source>
        <dbReference type="Pfam" id="PF00155"/>
    </source>
</evidence>
<dbReference type="Pfam" id="PF00155">
    <property type="entry name" value="Aminotran_1_2"/>
    <property type="match status" value="1"/>
</dbReference>
<dbReference type="InterPro" id="IPR004839">
    <property type="entry name" value="Aminotransferase_I/II_large"/>
</dbReference>
<dbReference type="Gene3D" id="3.90.1150.10">
    <property type="entry name" value="Aspartate Aminotransferase, domain 1"/>
    <property type="match status" value="1"/>
</dbReference>
<dbReference type="CDD" id="cd00609">
    <property type="entry name" value="AAT_like"/>
    <property type="match status" value="1"/>
</dbReference>
<dbReference type="Proteomes" id="UP001596044">
    <property type="component" value="Unassembled WGS sequence"/>
</dbReference>
<comment type="similarity">
    <text evidence="5">Belongs to the class-II pyridoxal-phosphate-dependent aminotransferase family. MalY/PatB cystathionine beta-lyase subfamily.</text>
</comment>
<accession>A0ABW0KDQ0</accession>
<dbReference type="SUPFAM" id="SSF53383">
    <property type="entry name" value="PLP-dependent transferases"/>
    <property type="match status" value="1"/>
</dbReference>
<dbReference type="GO" id="GO:0008483">
    <property type="term" value="F:transaminase activity"/>
    <property type="evidence" value="ECO:0007669"/>
    <property type="project" value="UniProtKB-KW"/>
</dbReference>
<keyword evidence="3" id="KW-0663">Pyridoxal phosphate</keyword>